<dbReference type="EMBL" id="FOYV01000002">
    <property type="protein sequence ID" value="SFR54430.1"/>
    <property type="molecule type" value="Genomic_DNA"/>
</dbReference>
<reference evidence="7" key="1">
    <citation type="submission" date="2016-10" db="EMBL/GenBank/DDBJ databases">
        <authorList>
            <person name="Varghese N."/>
            <person name="Submissions S."/>
        </authorList>
    </citation>
    <scope>NUCLEOTIDE SEQUENCE [LARGE SCALE GENOMIC DNA]</scope>
    <source>
        <strain evidence="7">CGMCC 1.6294</strain>
    </source>
</reference>
<dbReference type="PRINTS" id="PR00039">
    <property type="entry name" value="HTHLYSR"/>
</dbReference>
<evidence type="ECO:0000256" key="4">
    <source>
        <dbReference type="ARBA" id="ARBA00023163"/>
    </source>
</evidence>
<evidence type="ECO:0000256" key="3">
    <source>
        <dbReference type="ARBA" id="ARBA00023125"/>
    </source>
</evidence>
<feature type="domain" description="HTH lysR-type" evidence="5">
    <location>
        <begin position="2"/>
        <end position="59"/>
    </location>
</feature>
<proteinExistence type="inferred from homology"/>
<dbReference type="Pfam" id="PF03466">
    <property type="entry name" value="LysR_substrate"/>
    <property type="match status" value="1"/>
</dbReference>
<dbReference type="Pfam" id="PF00126">
    <property type="entry name" value="HTH_1"/>
    <property type="match status" value="1"/>
</dbReference>
<dbReference type="PROSITE" id="PS50931">
    <property type="entry name" value="HTH_LYSR"/>
    <property type="match status" value="1"/>
</dbReference>
<dbReference type="Gene3D" id="1.10.10.10">
    <property type="entry name" value="Winged helix-like DNA-binding domain superfamily/Winged helix DNA-binding domain"/>
    <property type="match status" value="1"/>
</dbReference>
<evidence type="ECO:0000256" key="2">
    <source>
        <dbReference type="ARBA" id="ARBA00023015"/>
    </source>
</evidence>
<evidence type="ECO:0000256" key="1">
    <source>
        <dbReference type="ARBA" id="ARBA00009437"/>
    </source>
</evidence>
<dbReference type="AlphaFoldDB" id="A0A1I6HJE8"/>
<dbReference type="RefSeq" id="WP_091991166.1">
    <property type="nucleotide sequence ID" value="NZ_FOYV01000002.1"/>
</dbReference>
<accession>A0A1I6HJE8</accession>
<dbReference type="PANTHER" id="PTHR30126:SF39">
    <property type="entry name" value="HTH-TYPE TRANSCRIPTIONAL REGULATOR CYSL"/>
    <property type="match status" value="1"/>
</dbReference>
<dbReference type="Proteomes" id="UP000199290">
    <property type="component" value="Unassembled WGS sequence"/>
</dbReference>
<dbReference type="GO" id="GO:0000976">
    <property type="term" value="F:transcription cis-regulatory region binding"/>
    <property type="evidence" value="ECO:0007669"/>
    <property type="project" value="TreeGrafter"/>
</dbReference>
<dbReference type="InterPro" id="IPR000847">
    <property type="entry name" value="LysR_HTH_N"/>
</dbReference>
<keyword evidence="4" id="KW-0804">Transcription</keyword>
<protein>
    <submittedName>
        <fullName evidence="6">DNA-binding transcriptional regulator, LysR family</fullName>
    </submittedName>
</protein>
<dbReference type="Gene3D" id="3.40.190.10">
    <property type="entry name" value="Periplasmic binding protein-like II"/>
    <property type="match status" value="2"/>
</dbReference>
<organism evidence="6 7">
    <name type="scientific">Marinobacter gudaonensis</name>
    <dbReference type="NCBI Taxonomy" id="375760"/>
    <lineage>
        <taxon>Bacteria</taxon>
        <taxon>Pseudomonadati</taxon>
        <taxon>Pseudomonadota</taxon>
        <taxon>Gammaproteobacteria</taxon>
        <taxon>Pseudomonadales</taxon>
        <taxon>Marinobacteraceae</taxon>
        <taxon>Marinobacter</taxon>
    </lineage>
</organism>
<evidence type="ECO:0000313" key="6">
    <source>
        <dbReference type="EMBL" id="SFR54430.1"/>
    </source>
</evidence>
<dbReference type="OrthoDB" id="5289754at2"/>
<dbReference type="SUPFAM" id="SSF53850">
    <property type="entry name" value="Periplasmic binding protein-like II"/>
    <property type="match status" value="1"/>
</dbReference>
<dbReference type="STRING" id="375760.SAMN04488073_2634"/>
<gene>
    <name evidence="6" type="ORF">SAMN04488073_2634</name>
</gene>
<dbReference type="SUPFAM" id="SSF46785">
    <property type="entry name" value="Winged helix' DNA-binding domain"/>
    <property type="match status" value="1"/>
</dbReference>
<comment type="similarity">
    <text evidence="1">Belongs to the LysR transcriptional regulatory family.</text>
</comment>
<keyword evidence="2" id="KW-0805">Transcription regulation</keyword>
<keyword evidence="7" id="KW-1185">Reference proteome</keyword>
<dbReference type="PANTHER" id="PTHR30126">
    <property type="entry name" value="HTH-TYPE TRANSCRIPTIONAL REGULATOR"/>
    <property type="match status" value="1"/>
</dbReference>
<evidence type="ECO:0000313" key="7">
    <source>
        <dbReference type="Proteomes" id="UP000199290"/>
    </source>
</evidence>
<sequence>MLNLVWLRSFLSLVRHRSFQAAADSLGIAQPTLSQHIQKLEQQLDVMLVLRGKARCEPTRAALALVPFADSMLRLDRQAREAVHGSGIRVGASSNIGIYMLQPSIRAFRDSPSAPAVDLVIDTNPAIARQLSNGELDVAVVEWWQPTPGFRTMNWRQEELVLIVPPDHPAENLTEIDRETLAGMTLLGGEPGTGTGRVLAEFFGPNGPFPSVSMQLGSTEAVKQAVKAGLGISLVLAACVREEVRNGSLRAIPVSAPGLAKHLMVVCPEAFANHPPVTSFVSQLCH</sequence>
<dbReference type="GO" id="GO:0003700">
    <property type="term" value="F:DNA-binding transcription factor activity"/>
    <property type="evidence" value="ECO:0007669"/>
    <property type="project" value="InterPro"/>
</dbReference>
<dbReference type="InterPro" id="IPR036390">
    <property type="entry name" value="WH_DNA-bd_sf"/>
</dbReference>
<keyword evidence="3 6" id="KW-0238">DNA-binding</keyword>
<evidence type="ECO:0000259" key="5">
    <source>
        <dbReference type="PROSITE" id="PS50931"/>
    </source>
</evidence>
<name>A0A1I6HJE8_9GAMM</name>
<dbReference type="InterPro" id="IPR036388">
    <property type="entry name" value="WH-like_DNA-bd_sf"/>
</dbReference>
<dbReference type="InterPro" id="IPR005119">
    <property type="entry name" value="LysR_subst-bd"/>
</dbReference>